<proteinExistence type="predicted"/>
<comment type="caution">
    <text evidence="1">The sequence shown here is derived from an EMBL/GenBank/DDBJ whole genome shotgun (WGS) entry which is preliminary data.</text>
</comment>
<accession>A0A9D4Z8U8</accession>
<dbReference type="EMBL" id="JABFUD020000018">
    <property type="protein sequence ID" value="KAI5065889.1"/>
    <property type="molecule type" value="Genomic_DNA"/>
</dbReference>
<organism evidence="1 2">
    <name type="scientific">Adiantum capillus-veneris</name>
    <name type="common">Maidenhair fern</name>
    <dbReference type="NCBI Taxonomy" id="13818"/>
    <lineage>
        <taxon>Eukaryota</taxon>
        <taxon>Viridiplantae</taxon>
        <taxon>Streptophyta</taxon>
        <taxon>Embryophyta</taxon>
        <taxon>Tracheophyta</taxon>
        <taxon>Polypodiopsida</taxon>
        <taxon>Polypodiidae</taxon>
        <taxon>Polypodiales</taxon>
        <taxon>Pteridineae</taxon>
        <taxon>Pteridaceae</taxon>
        <taxon>Vittarioideae</taxon>
        <taxon>Adiantum</taxon>
    </lineage>
</organism>
<keyword evidence="2" id="KW-1185">Reference proteome</keyword>
<name>A0A9D4Z8U8_ADICA</name>
<gene>
    <name evidence="1" type="ORF">GOP47_0018513</name>
</gene>
<evidence type="ECO:0000313" key="2">
    <source>
        <dbReference type="Proteomes" id="UP000886520"/>
    </source>
</evidence>
<reference evidence="1" key="1">
    <citation type="submission" date="2021-01" db="EMBL/GenBank/DDBJ databases">
        <title>Adiantum capillus-veneris genome.</title>
        <authorList>
            <person name="Fang Y."/>
            <person name="Liao Q."/>
        </authorList>
    </citation>
    <scope>NUCLEOTIDE SEQUENCE</scope>
    <source>
        <strain evidence="1">H3</strain>
        <tissue evidence="1">Leaf</tissue>
    </source>
</reference>
<evidence type="ECO:0000313" key="1">
    <source>
        <dbReference type="EMBL" id="KAI5065889.1"/>
    </source>
</evidence>
<sequence>MDIGRAFCSLGDRRQPTAAAATGSLLSTAEWVNQCPFSAITVVGRVPSQQVNNGMMCVAYTSAGRILRLRFRRCLRVVAGHWLQKQPTSDYDR</sequence>
<dbReference type="Proteomes" id="UP000886520">
    <property type="component" value="Chromosome 18"/>
</dbReference>
<protein>
    <submittedName>
        <fullName evidence="1">Uncharacterized protein</fullName>
    </submittedName>
</protein>
<dbReference type="AlphaFoldDB" id="A0A9D4Z8U8"/>